<accession>A0ABU5HZU2</accession>
<evidence type="ECO:0000313" key="1">
    <source>
        <dbReference type="EMBL" id="MDY8108575.1"/>
    </source>
</evidence>
<name>A0ABU5HZU2_9HYPH</name>
<proteinExistence type="predicted"/>
<organism evidence="1 2">
    <name type="scientific">Fulvimarina uroteuthidis</name>
    <dbReference type="NCBI Taxonomy" id="3098149"/>
    <lineage>
        <taxon>Bacteria</taxon>
        <taxon>Pseudomonadati</taxon>
        <taxon>Pseudomonadota</taxon>
        <taxon>Alphaproteobacteria</taxon>
        <taxon>Hyphomicrobiales</taxon>
        <taxon>Aurantimonadaceae</taxon>
        <taxon>Fulvimarina</taxon>
    </lineage>
</organism>
<keyword evidence="2" id="KW-1185">Reference proteome</keyword>
<dbReference type="EMBL" id="JAXLPB010000002">
    <property type="protein sequence ID" value="MDY8108575.1"/>
    <property type="molecule type" value="Genomic_DNA"/>
</dbReference>
<gene>
    <name evidence="1" type="ORF">U0C82_05325</name>
</gene>
<dbReference type="Proteomes" id="UP001294412">
    <property type="component" value="Unassembled WGS sequence"/>
</dbReference>
<comment type="caution">
    <text evidence="1">The sequence shown here is derived from an EMBL/GenBank/DDBJ whole genome shotgun (WGS) entry which is preliminary data.</text>
</comment>
<reference evidence="1 2" key="1">
    <citation type="submission" date="2023-12" db="EMBL/GenBank/DDBJ databases">
        <title>Description of Novel Strain Fulvimarina sp. 2208YS6-2-32 isolated from Uroteuthis (Photololigo) edulis.</title>
        <authorList>
            <person name="Park J.-S."/>
        </authorList>
    </citation>
    <scope>NUCLEOTIDE SEQUENCE [LARGE SCALE GENOMIC DNA]</scope>
    <source>
        <strain evidence="1 2">2208YS6-2-32</strain>
    </source>
</reference>
<protein>
    <submittedName>
        <fullName evidence="1">Uncharacterized protein</fullName>
    </submittedName>
</protein>
<evidence type="ECO:0000313" key="2">
    <source>
        <dbReference type="Proteomes" id="UP001294412"/>
    </source>
</evidence>
<sequence length="45" mass="5239">MFASWKRLITRLEALLRPGYRPERYYMRGPGPACARRGRNGLTLS</sequence>
<dbReference type="RefSeq" id="WP_322186898.1">
    <property type="nucleotide sequence ID" value="NZ_JAXLPB010000002.1"/>
</dbReference>